<keyword evidence="2" id="KW-1185">Reference proteome</keyword>
<dbReference type="InterPro" id="IPR034596">
    <property type="entry name" value="Ribosomal_mL52"/>
</dbReference>
<dbReference type="GO" id="GO:0032543">
    <property type="term" value="P:mitochondrial translation"/>
    <property type="evidence" value="ECO:0007669"/>
    <property type="project" value="InterPro"/>
</dbReference>
<evidence type="ECO:0000313" key="1">
    <source>
        <dbReference type="EMBL" id="OQR66676.1"/>
    </source>
</evidence>
<dbReference type="Proteomes" id="UP000192247">
    <property type="component" value="Unassembled WGS sequence"/>
</dbReference>
<sequence>MAIPPPPAPMLMRQRKRYFQQIEYNETIQRMLYEVNTAKEKEAERLADMKEQKQQIIANKLKPKGIALNAGSLRFNKKRHVYSAPAFS</sequence>
<keyword evidence="1" id="KW-0689">Ribosomal protein</keyword>
<accession>A0A1V9WZW2</accession>
<protein>
    <submittedName>
        <fullName evidence="1">39S ribosomal protein L52</fullName>
    </submittedName>
</protein>
<evidence type="ECO:0000313" key="2">
    <source>
        <dbReference type="Proteomes" id="UP000192247"/>
    </source>
</evidence>
<organism evidence="1 2">
    <name type="scientific">Tropilaelaps mercedesae</name>
    <dbReference type="NCBI Taxonomy" id="418985"/>
    <lineage>
        <taxon>Eukaryota</taxon>
        <taxon>Metazoa</taxon>
        <taxon>Ecdysozoa</taxon>
        <taxon>Arthropoda</taxon>
        <taxon>Chelicerata</taxon>
        <taxon>Arachnida</taxon>
        <taxon>Acari</taxon>
        <taxon>Parasitiformes</taxon>
        <taxon>Mesostigmata</taxon>
        <taxon>Gamasina</taxon>
        <taxon>Dermanyssoidea</taxon>
        <taxon>Laelapidae</taxon>
        <taxon>Tropilaelaps</taxon>
    </lineage>
</organism>
<dbReference type="OrthoDB" id="10249237at2759"/>
<dbReference type="EMBL" id="MNPL01031463">
    <property type="protein sequence ID" value="OQR66676.1"/>
    <property type="molecule type" value="Genomic_DNA"/>
</dbReference>
<dbReference type="GO" id="GO:0003735">
    <property type="term" value="F:structural constituent of ribosome"/>
    <property type="evidence" value="ECO:0007669"/>
    <property type="project" value="InterPro"/>
</dbReference>
<dbReference type="GO" id="GO:0005762">
    <property type="term" value="C:mitochondrial large ribosomal subunit"/>
    <property type="evidence" value="ECO:0007669"/>
    <property type="project" value="InterPro"/>
</dbReference>
<comment type="caution">
    <text evidence="1">The sequence shown here is derived from an EMBL/GenBank/DDBJ whole genome shotgun (WGS) entry which is preliminary data.</text>
</comment>
<gene>
    <name evidence="1" type="ORF">BIW11_04946</name>
</gene>
<dbReference type="InParanoid" id="A0A1V9WZW2"/>
<proteinExistence type="predicted"/>
<name>A0A1V9WZW2_9ACAR</name>
<keyword evidence="1" id="KW-0687">Ribonucleoprotein</keyword>
<dbReference type="Pfam" id="PF18699">
    <property type="entry name" value="MRPL52"/>
    <property type="match status" value="1"/>
</dbReference>
<dbReference type="AlphaFoldDB" id="A0A1V9WZW2"/>
<reference evidence="1 2" key="1">
    <citation type="journal article" date="2017" name="Gigascience">
        <title>Draft genome of the honey bee ectoparasitic mite, Tropilaelaps mercedesae, is shaped by the parasitic life history.</title>
        <authorList>
            <person name="Dong X."/>
            <person name="Armstrong S.D."/>
            <person name="Xia D."/>
            <person name="Makepeace B.L."/>
            <person name="Darby A.C."/>
            <person name="Kadowaki T."/>
        </authorList>
    </citation>
    <scope>NUCLEOTIDE SEQUENCE [LARGE SCALE GENOMIC DNA]</scope>
    <source>
        <strain evidence="1">Wuxi-XJTLU</strain>
    </source>
</reference>